<sequence>MSVSTIITIYLLFSSKTRLNKKNARDYKFAIISIGLDFSFCVCNLPTTIFFLVSSYVEMEEDDYFLLLAITNLLFYINYAMMFYINFLFNSTFRRELFKVVRFDLSIYVPNQLIEIYKKISKNKSQKLKCKEFFENDATNICEINSKNFFFLLFLIQNFFNKVCPVKFANYQHFKKEKRETGLGQMRCYNFIFKDCEIDISIDTQDLTYPLNSSIKNQLKSSIYQKIDKNVSSLEIFYNTKSNKKMII</sequence>
<dbReference type="Gene3D" id="1.20.1070.10">
    <property type="entry name" value="Rhodopsin 7-helix transmembrane proteins"/>
    <property type="match status" value="1"/>
</dbReference>
<protein>
    <recommendedName>
        <fullName evidence="4">G-protein coupled receptors family 1 profile domain-containing protein</fullName>
    </recommendedName>
</protein>
<evidence type="ECO:0000313" key="2">
    <source>
        <dbReference type="EMBL" id="RNA13366.1"/>
    </source>
</evidence>
<evidence type="ECO:0008006" key="4">
    <source>
        <dbReference type="Google" id="ProtNLM"/>
    </source>
</evidence>
<feature type="transmembrane region" description="Helical" evidence="1">
    <location>
        <begin position="64"/>
        <end position="89"/>
    </location>
</feature>
<proteinExistence type="predicted"/>
<accession>A0A3M7QPN5</accession>
<keyword evidence="3" id="KW-1185">Reference proteome</keyword>
<dbReference type="Proteomes" id="UP000276133">
    <property type="component" value="Unassembled WGS sequence"/>
</dbReference>
<reference evidence="2 3" key="1">
    <citation type="journal article" date="2018" name="Sci. Rep.">
        <title>Genomic signatures of local adaptation to the degree of environmental predictability in rotifers.</title>
        <authorList>
            <person name="Franch-Gras L."/>
            <person name="Hahn C."/>
            <person name="Garcia-Roger E.M."/>
            <person name="Carmona M.J."/>
            <person name="Serra M."/>
            <person name="Gomez A."/>
        </authorList>
    </citation>
    <scope>NUCLEOTIDE SEQUENCE [LARGE SCALE GENOMIC DNA]</scope>
    <source>
        <strain evidence="2">HYR1</strain>
    </source>
</reference>
<gene>
    <name evidence="2" type="ORF">BpHYR1_044339</name>
</gene>
<keyword evidence="1" id="KW-0812">Transmembrane</keyword>
<name>A0A3M7QPN5_BRAPC</name>
<organism evidence="2 3">
    <name type="scientific">Brachionus plicatilis</name>
    <name type="common">Marine rotifer</name>
    <name type="synonym">Brachionus muelleri</name>
    <dbReference type="NCBI Taxonomy" id="10195"/>
    <lineage>
        <taxon>Eukaryota</taxon>
        <taxon>Metazoa</taxon>
        <taxon>Spiralia</taxon>
        <taxon>Gnathifera</taxon>
        <taxon>Rotifera</taxon>
        <taxon>Eurotatoria</taxon>
        <taxon>Monogononta</taxon>
        <taxon>Pseudotrocha</taxon>
        <taxon>Ploima</taxon>
        <taxon>Brachionidae</taxon>
        <taxon>Brachionus</taxon>
    </lineage>
</organism>
<dbReference type="EMBL" id="REGN01005435">
    <property type="protein sequence ID" value="RNA13366.1"/>
    <property type="molecule type" value="Genomic_DNA"/>
</dbReference>
<keyword evidence="1" id="KW-0472">Membrane</keyword>
<keyword evidence="1" id="KW-1133">Transmembrane helix</keyword>
<evidence type="ECO:0000256" key="1">
    <source>
        <dbReference type="SAM" id="Phobius"/>
    </source>
</evidence>
<feature type="transmembrane region" description="Helical" evidence="1">
    <location>
        <begin position="29"/>
        <end position="52"/>
    </location>
</feature>
<dbReference type="AlphaFoldDB" id="A0A3M7QPN5"/>
<dbReference type="SUPFAM" id="SSF81321">
    <property type="entry name" value="Family A G protein-coupled receptor-like"/>
    <property type="match status" value="1"/>
</dbReference>
<evidence type="ECO:0000313" key="3">
    <source>
        <dbReference type="Proteomes" id="UP000276133"/>
    </source>
</evidence>
<comment type="caution">
    <text evidence="2">The sequence shown here is derived from an EMBL/GenBank/DDBJ whole genome shotgun (WGS) entry which is preliminary data.</text>
</comment>